<reference evidence="2 3" key="1">
    <citation type="journal article" date="2019" name="Emerg. Microbes Infect.">
        <title>Comprehensive subspecies identification of 175 nontuberculous mycobacteria species based on 7547 genomic profiles.</title>
        <authorList>
            <person name="Matsumoto Y."/>
            <person name="Kinjo T."/>
            <person name="Motooka D."/>
            <person name="Nabeya D."/>
            <person name="Jung N."/>
            <person name="Uechi K."/>
            <person name="Horii T."/>
            <person name="Iida T."/>
            <person name="Fujita J."/>
            <person name="Nakamura S."/>
        </authorList>
    </citation>
    <scope>NUCLEOTIDE SEQUENCE [LARGE SCALE GENOMIC DNA]</scope>
    <source>
        <strain evidence="2 3">JCM 30996</strain>
    </source>
</reference>
<keyword evidence="3" id="KW-1185">Reference proteome</keyword>
<dbReference type="InterPro" id="IPR000073">
    <property type="entry name" value="AB_hydrolase_1"/>
</dbReference>
<feature type="domain" description="AB hydrolase-1" evidence="1">
    <location>
        <begin position="24"/>
        <end position="263"/>
    </location>
</feature>
<dbReference type="InterPro" id="IPR000639">
    <property type="entry name" value="Epox_hydrolase-like"/>
</dbReference>
<dbReference type="InterPro" id="IPR029058">
    <property type="entry name" value="AB_hydrolase_fold"/>
</dbReference>
<dbReference type="GO" id="GO:0016787">
    <property type="term" value="F:hydrolase activity"/>
    <property type="evidence" value="ECO:0007669"/>
    <property type="project" value="UniProtKB-KW"/>
</dbReference>
<dbReference type="RefSeq" id="WP_163889694.1">
    <property type="nucleotide sequence ID" value="NZ_BLLB01000002.1"/>
</dbReference>
<dbReference type="PANTHER" id="PTHR43689">
    <property type="entry name" value="HYDROLASE"/>
    <property type="match status" value="1"/>
</dbReference>
<dbReference type="PRINTS" id="PR00111">
    <property type="entry name" value="ABHYDROLASE"/>
</dbReference>
<keyword evidence="2" id="KW-0378">Hydrolase</keyword>
<dbReference type="Pfam" id="PF00561">
    <property type="entry name" value="Abhydrolase_1"/>
    <property type="match status" value="1"/>
</dbReference>
<comment type="caution">
    <text evidence="2">The sequence shown here is derived from an EMBL/GenBank/DDBJ whole genome shotgun (WGS) entry which is preliminary data.</text>
</comment>
<dbReference type="PANTHER" id="PTHR43689:SF8">
    <property type="entry name" value="ALPHA_BETA-HYDROLASES SUPERFAMILY PROTEIN"/>
    <property type="match status" value="1"/>
</dbReference>
<dbReference type="PRINTS" id="PR00412">
    <property type="entry name" value="EPOXHYDRLASE"/>
</dbReference>
<dbReference type="Proteomes" id="UP000465304">
    <property type="component" value="Unassembled WGS sequence"/>
</dbReference>
<gene>
    <name evidence="2" type="ORF">MHIP_31000</name>
</gene>
<evidence type="ECO:0000313" key="3">
    <source>
        <dbReference type="Proteomes" id="UP000465304"/>
    </source>
</evidence>
<evidence type="ECO:0000259" key="1">
    <source>
        <dbReference type="Pfam" id="PF00561"/>
    </source>
</evidence>
<proteinExistence type="predicted"/>
<accession>A0A7I9ZPD7</accession>
<evidence type="ECO:0000313" key="2">
    <source>
        <dbReference type="EMBL" id="GFH02617.1"/>
    </source>
</evidence>
<dbReference type="AlphaFoldDB" id="A0A7I9ZPD7"/>
<dbReference type="SUPFAM" id="SSF53474">
    <property type="entry name" value="alpha/beta-Hydrolases"/>
    <property type="match status" value="1"/>
</dbReference>
<dbReference type="EMBL" id="BLLB01000002">
    <property type="protein sequence ID" value="GFH02617.1"/>
    <property type="molecule type" value="Genomic_DNA"/>
</dbReference>
<name>A0A7I9ZPD7_9MYCO</name>
<dbReference type="Gene3D" id="3.40.50.1820">
    <property type="entry name" value="alpha/beta hydrolase"/>
    <property type="match status" value="1"/>
</dbReference>
<protein>
    <submittedName>
        <fullName evidence="2">Alpha/beta hydrolase fold protein</fullName>
    </submittedName>
</protein>
<organism evidence="2 3">
    <name type="scientific">Mycolicibacterium hippocampi</name>
    <dbReference type="NCBI Taxonomy" id="659824"/>
    <lineage>
        <taxon>Bacteria</taxon>
        <taxon>Bacillati</taxon>
        <taxon>Actinomycetota</taxon>
        <taxon>Actinomycetes</taxon>
        <taxon>Mycobacteriales</taxon>
        <taxon>Mycobacteriaceae</taxon>
        <taxon>Mycolicibacterium</taxon>
    </lineage>
</organism>
<sequence length="278" mass="29370">MITETRSRFGGTGTRVLAVPGSGPIIVCLHGYADSADTWRPVLQRLATAGRRALAVDMPGFGRAGARAPGPLVEQFDAFAGALLDDVGPAVLMGNSLGAATAVRAATRRPERVAALVALDDPLNARHWLARLARTRPLPVQLWNGVGRIPVPAPAVKWATQVAAKRVLYGPGAAVDPVVLGHWADSLSGPSALATLGRYAFQYAVETAGGHRGIRVTCPTLIVHGACDRIIPVQASRTLHRQIPGSDLVVLPRSGHCPQLDDPDEVVRLTLRLMEGID</sequence>